<comment type="caution">
    <text evidence="1">The sequence shown here is derived from an EMBL/GenBank/DDBJ whole genome shotgun (WGS) entry which is preliminary data.</text>
</comment>
<dbReference type="EMBL" id="CM041538">
    <property type="protein sequence ID" value="KAI3369024.1"/>
    <property type="molecule type" value="Genomic_DNA"/>
</dbReference>
<proteinExistence type="predicted"/>
<gene>
    <name evidence="1" type="ORF">L3Q82_025434</name>
</gene>
<keyword evidence="2" id="KW-1185">Reference proteome</keyword>
<name>A0ACB8WN55_9TELE</name>
<reference evidence="1" key="1">
    <citation type="submission" date="2022-04" db="EMBL/GenBank/DDBJ databases">
        <title>Jade perch genome.</title>
        <authorList>
            <person name="Chao B."/>
        </authorList>
    </citation>
    <scope>NUCLEOTIDE SEQUENCE</scope>
    <source>
        <strain evidence="1">CB-2022</strain>
    </source>
</reference>
<evidence type="ECO:0000313" key="1">
    <source>
        <dbReference type="EMBL" id="KAI3369024.1"/>
    </source>
</evidence>
<accession>A0ACB8WN55</accession>
<sequence>MPAADCDIIHQQMDRCIPSHTSVSYNGDKPWFTVELFLRLQKKRYITNYKPILYNYKPRSIVLTSVGRKSFEYLLLTHCWTPAVCLQSQLFVDDSRNMVFFITTFSSTSLLYFSFAFNTAIPALLQDKLSQLGVPYSVHWLITDFLSNRRQHMKLRKHVSDSSTIVTCSPQVCILCLLLFSSQTVSPVISLSSSCSLQTTPLSVGSSLMWVKM</sequence>
<protein>
    <submittedName>
        <fullName evidence="1">Uncharacterized protein</fullName>
    </submittedName>
</protein>
<dbReference type="Proteomes" id="UP000831701">
    <property type="component" value="Chromosome 8"/>
</dbReference>
<evidence type="ECO:0000313" key="2">
    <source>
        <dbReference type="Proteomes" id="UP000831701"/>
    </source>
</evidence>
<organism evidence="1 2">
    <name type="scientific">Scortum barcoo</name>
    <name type="common">barcoo grunter</name>
    <dbReference type="NCBI Taxonomy" id="214431"/>
    <lineage>
        <taxon>Eukaryota</taxon>
        <taxon>Metazoa</taxon>
        <taxon>Chordata</taxon>
        <taxon>Craniata</taxon>
        <taxon>Vertebrata</taxon>
        <taxon>Euteleostomi</taxon>
        <taxon>Actinopterygii</taxon>
        <taxon>Neopterygii</taxon>
        <taxon>Teleostei</taxon>
        <taxon>Neoteleostei</taxon>
        <taxon>Acanthomorphata</taxon>
        <taxon>Eupercaria</taxon>
        <taxon>Centrarchiformes</taxon>
        <taxon>Terapontoidei</taxon>
        <taxon>Terapontidae</taxon>
        <taxon>Scortum</taxon>
    </lineage>
</organism>